<keyword evidence="3" id="KW-1185">Reference proteome</keyword>
<organism evidence="2 3">
    <name type="scientific">Marivivens niveibacter</name>
    <dbReference type="NCBI Taxonomy" id="1930667"/>
    <lineage>
        <taxon>Bacteria</taxon>
        <taxon>Pseudomonadati</taxon>
        <taxon>Pseudomonadota</taxon>
        <taxon>Alphaproteobacteria</taxon>
        <taxon>Rhodobacterales</taxon>
        <taxon>Paracoccaceae</taxon>
        <taxon>Marivivens group</taxon>
        <taxon>Marivivens</taxon>
    </lineage>
</organism>
<keyword evidence="1" id="KW-0812">Transmembrane</keyword>
<evidence type="ECO:0008006" key="4">
    <source>
        <dbReference type="Google" id="ProtNLM"/>
    </source>
</evidence>
<dbReference type="Pfam" id="PF10011">
    <property type="entry name" value="DUF2254"/>
    <property type="match status" value="1"/>
</dbReference>
<evidence type="ECO:0000256" key="1">
    <source>
        <dbReference type="SAM" id="Phobius"/>
    </source>
</evidence>
<keyword evidence="1" id="KW-1133">Transmembrane helix</keyword>
<dbReference type="Proteomes" id="UP000194664">
    <property type="component" value="Unassembled WGS sequence"/>
</dbReference>
<accession>A0A251X3D0</accession>
<evidence type="ECO:0000313" key="3">
    <source>
        <dbReference type="Proteomes" id="UP000194664"/>
    </source>
</evidence>
<dbReference type="EMBL" id="MSPP01000001">
    <property type="protein sequence ID" value="OUD10824.1"/>
    <property type="molecule type" value="Genomic_DNA"/>
</dbReference>
<dbReference type="OrthoDB" id="2955631at2"/>
<sequence length="389" mass="42515">MLVGGLAVIAVPTAKLFGGVIPDGVSEKIGAEAVDALLTIIASSMLAVTTFSLSVMVSVYRSVASQWTPRAHRVQLKDTRTQTVLATFVGAYIYALLSIILLHTPFFSEGEIVVLFAMTIVVIVMIVATILRWVLHLQTFGSLEQTANTIRDDTQRAMHECVKHPALSANPLTPDVIIPADAITVRSERSGYIVRILTHALQTAATDCQGYIWLTVKPGDYVNQGEVIGHISGDIDTIKNAIKRFVDIGLHRDIPQDPEIGMVMLAEIGVKAMSPGVNDPGTAIWMMDRIMSVIYETPDQVSPTCDRVWMPVFELHRAFYTSVDLLARYCGGAVEVQQALFKRLGGVAHCDNPALAASARELGARLYARGQQCLPTDVDKQDIYKPDWI</sequence>
<dbReference type="RefSeq" id="WP_086450472.1">
    <property type="nucleotide sequence ID" value="NZ_MSPP01000001.1"/>
</dbReference>
<feature type="transmembrane region" description="Helical" evidence="1">
    <location>
        <begin position="84"/>
        <end position="106"/>
    </location>
</feature>
<evidence type="ECO:0000313" key="2">
    <source>
        <dbReference type="EMBL" id="OUD10824.1"/>
    </source>
</evidence>
<protein>
    <recommendedName>
        <fullName evidence="4">DUF2254 domain-containing protein</fullName>
    </recommendedName>
</protein>
<proteinExistence type="predicted"/>
<keyword evidence="1" id="KW-0472">Membrane</keyword>
<feature type="transmembrane region" description="Helical" evidence="1">
    <location>
        <begin position="37"/>
        <end position="63"/>
    </location>
</feature>
<reference evidence="2 3" key="1">
    <citation type="submission" date="2016-12" db="EMBL/GenBank/DDBJ databases">
        <title>The draft genome sequence of HSLHS2.</title>
        <authorList>
            <person name="Hu D."/>
            <person name="Wang L."/>
            <person name="Shao Z."/>
        </authorList>
    </citation>
    <scope>NUCLEOTIDE SEQUENCE [LARGE SCALE GENOMIC DNA]</scope>
    <source>
        <strain evidence="2">MCCC 1A06712</strain>
    </source>
</reference>
<feature type="transmembrane region" description="Helical" evidence="1">
    <location>
        <begin position="112"/>
        <end position="135"/>
    </location>
</feature>
<name>A0A251X3D0_9RHOB</name>
<gene>
    <name evidence="2" type="ORF">BVC71_04935</name>
</gene>
<dbReference type="InterPro" id="IPR018723">
    <property type="entry name" value="DUF2254_membrane"/>
</dbReference>
<dbReference type="AlphaFoldDB" id="A0A251X3D0"/>
<comment type="caution">
    <text evidence="2">The sequence shown here is derived from an EMBL/GenBank/DDBJ whole genome shotgun (WGS) entry which is preliminary data.</text>
</comment>